<dbReference type="OrthoDB" id="5868459at2759"/>
<sequence>MTQATPDYDTSDTTAAHRARLYHLFGLIDKEFDALYAENCALRAKIEALDVGGDGDVSVLQGDPFTPTNEIVKSGGSKRDGDFCFSILA</sequence>
<keyword evidence="2" id="KW-1185">Reference proteome</keyword>
<evidence type="ECO:0000313" key="2">
    <source>
        <dbReference type="Proteomes" id="UP000271889"/>
    </source>
</evidence>
<evidence type="ECO:0000313" key="1">
    <source>
        <dbReference type="EMBL" id="VDK57243.1"/>
    </source>
</evidence>
<gene>
    <name evidence="1" type="ORF">CGOC_LOCUS3913</name>
</gene>
<reference evidence="1 2" key="1">
    <citation type="submission" date="2018-11" db="EMBL/GenBank/DDBJ databases">
        <authorList>
            <consortium name="Pathogen Informatics"/>
        </authorList>
    </citation>
    <scope>NUCLEOTIDE SEQUENCE [LARGE SCALE GENOMIC DNA]</scope>
</reference>
<organism evidence="1 2">
    <name type="scientific">Cylicostephanus goldi</name>
    <name type="common">Nematode worm</name>
    <dbReference type="NCBI Taxonomy" id="71465"/>
    <lineage>
        <taxon>Eukaryota</taxon>
        <taxon>Metazoa</taxon>
        <taxon>Ecdysozoa</taxon>
        <taxon>Nematoda</taxon>
        <taxon>Chromadorea</taxon>
        <taxon>Rhabditida</taxon>
        <taxon>Rhabditina</taxon>
        <taxon>Rhabditomorpha</taxon>
        <taxon>Strongyloidea</taxon>
        <taxon>Strongylidae</taxon>
        <taxon>Cylicostephanus</taxon>
    </lineage>
</organism>
<name>A0A3P6RMI9_CYLGO</name>
<dbReference type="AlphaFoldDB" id="A0A3P6RMI9"/>
<protein>
    <submittedName>
        <fullName evidence="1">Uncharacterized protein</fullName>
    </submittedName>
</protein>
<dbReference type="EMBL" id="UYRV01010190">
    <property type="protein sequence ID" value="VDK57243.1"/>
    <property type="molecule type" value="Genomic_DNA"/>
</dbReference>
<accession>A0A3P6RMI9</accession>
<proteinExistence type="predicted"/>
<dbReference type="Proteomes" id="UP000271889">
    <property type="component" value="Unassembled WGS sequence"/>
</dbReference>